<dbReference type="PANTHER" id="PTHR10424">
    <property type="entry name" value="VIRAL ENVELOPE PROTEIN"/>
    <property type="match status" value="1"/>
</dbReference>
<organism evidence="2 3">
    <name type="scientific">Crocuta crocuta</name>
    <name type="common">Spotted hyena</name>
    <dbReference type="NCBI Taxonomy" id="9678"/>
    <lineage>
        <taxon>Eukaryota</taxon>
        <taxon>Metazoa</taxon>
        <taxon>Chordata</taxon>
        <taxon>Craniata</taxon>
        <taxon>Vertebrata</taxon>
        <taxon>Euteleostomi</taxon>
        <taxon>Mammalia</taxon>
        <taxon>Eutheria</taxon>
        <taxon>Laurasiatheria</taxon>
        <taxon>Carnivora</taxon>
        <taxon>Feliformia</taxon>
        <taxon>Hyaenidae</taxon>
        <taxon>Crocuta</taxon>
    </lineage>
</organism>
<evidence type="ECO:0000256" key="1">
    <source>
        <dbReference type="SAM" id="Coils"/>
    </source>
</evidence>
<dbReference type="EMBL" id="VOAJ01005511">
    <property type="protein sequence ID" value="KAF0874266.1"/>
    <property type="molecule type" value="Genomic_DNA"/>
</dbReference>
<dbReference type="Proteomes" id="UP000475037">
    <property type="component" value="Unassembled WGS sequence"/>
</dbReference>
<dbReference type="Pfam" id="PF00429">
    <property type="entry name" value="TLV_coat"/>
    <property type="match status" value="1"/>
</dbReference>
<keyword evidence="1" id="KW-0175">Coiled coil</keyword>
<dbReference type="PANTHER" id="PTHR10424:SF82">
    <property type="entry name" value="ENVELOPE GLYCOPROTEIN-RELATED"/>
    <property type="match status" value="1"/>
</dbReference>
<name>A0A6G1AET3_CROCR</name>
<accession>A0A6G1AET3</accession>
<reference evidence="2 3" key="1">
    <citation type="submission" date="2019-11" db="EMBL/GenBank/DDBJ databases">
        <authorList>
            <person name="Yang C."/>
            <person name="Li F."/>
        </authorList>
    </citation>
    <scope>NUCLEOTIDE SEQUENCE [LARGE SCALE GENOMIC DNA]</scope>
    <source>
        <strain evidence="2">KB4526</strain>
        <tissue evidence="2">Muscle</tissue>
    </source>
</reference>
<dbReference type="SUPFAM" id="SSF58069">
    <property type="entry name" value="Virus ectodomain"/>
    <property type="match status" value="1"/>
</dbReference>
<dbReference type="Gene3D" id="1.10.287.210">
    <property type="match status" value="1"/>
</dbReference>
<dbReference type="InterPro" id="IPR018154">
    <property type="entry name" value="TLV/ENV_coat_polyprotein"/>
</dbReference>
<feature type="non-terminal residue" evidence="2">
    <location>
        <position position="245"/>
    </location>
</feature>
<feature type="coiled-coil region" evidence="1">
    <location>
        <begin position="197"/>
        <end position="224"/>
    </location>
</feature>
<feature type="non-terminal residue" evidence="2">
    <location>
        <position position="1"/>
    </location>
</feature>
<keyword evidence="3" id="KW-1185">Reference proteome</keyword>
<protein>
    <submittedName>
        <fullName evidence="2">ENV2 protein</fullName>
    </submittedName>
</protein>
<sequence length="245" mass="26690">LTAAYEALNQSNPDVTESCWLCYDIQPPYYEAVGLTAPYNTSNEIFPAGCKWDQKKPGLTLQAVSGKGTCLGTLPPNGCPVCSLNNYSKAQSKWIIPPSGGWWICSQTGLTPCLNTQVFNSSAEYRVMVLVFPKINYHSEGDLYDLWTGGTPTQQIIRTKREALTITLAALFGLRALGAGTGISSLATQHQGFNNLRAAIDEDIERLEQSISHLEKSLTSLSEVVLQNRRGLDLLFLQQGGLCAA</sequence>
<proteinExistence type="predicted"/>
<dbReference type="AlphaFoldDB" id="A0A6G1AET3"/>
<evidence type="ECO:0000313" key="3">
    <source>
        <dbReference type="Proteomes" id="UP000475037"/>
    </source>
</evidence>
<gene>
    <name evidence="2" type="primary">Fv4_3</name>
    <name evidence="2" type="ORF">FOF47_R04555</name>
</gene>
<evidence type="ECO:0000313" key="2">
    <source>
        <dbReference type="EMBL" id="KAF0874266.1"/>
    </source>
</evidence>
<comment type="caution">
    <text evidence="2">The sequence shown here is derived from an EMBL/GenBank/DDBJ whole genome shotgun (WGS) entry which is preliminary data.</text>
</comment>